<evidence type="ECO:0000256" key="5">
    <source>
        <dbReference type="ARBA" id="ARBA00023136"/>
    </source>
</evidence>
<dbReference type="InterPro" id="IPR018076">
    <property type="entry name" value="T2SS_GspF_dom"/>
</dbReference>
<evidence type="ECO:0000259" key="8">
    <source>
        <dbReference type="Pfam" id="PF00482"/>
    </source>
</evidence>
<evidence type="ECO:0000313" key="10">
    <source>
        <dbReference type="Proteomes" id="UP000076794"/>
    </source>
</evidence>
<dbReference type="PANTHER" id="PTHR35007">
    <property type="entry name" value="INTEGRAL MEMBRANE PROTEIN-RELATED"/>
    <property type="match status" value="1"/>
</dbReference>
<dbReference type="Pfam" id="PF00482">
    <property type="entry name" value="T2SSF"/>
    <property type="match status" value="1"/>
</dbReference>
<proteinExistence type="predicted"/>
<gene>
    <name evidence="9" type="ORF">I598_1290</name>
</gene>
<feature type="region of interest" description="Disordered" evidence="6">
    <location>
        <begin position="274"/>
        <end position="347"/>
    </location>
</feature>
<evidence type="ECO:0000313" key="9">
    <source>
        <dbReference type="EMBL" id="ANC30850.1"/>
    </source>
</evidence>
<dbReference type="PATRIC" id="fig|1300344.3.peg.1291"/>
<dbReference type="EMBL" id="CP014209">
    <property type="protein sequence ID" value="ANC30850.1"/>
    <property type="molecule type" value="Genomic_DNA"/>
</dbReference>
<evidence type="ECO:0000256" key="1">
    <source>
        <dbReference type="ARBA" id="ARBA00004651"/>
    </source>
</evidence>
<keyword evidence="2" id="KW-1003">Cell membrane</keyword>
<dbReference type="KEGG" id="ido:I598_1290"/>
<dbReference type="STRING" id="1300344.I598_1290"/>
<organism evidence="9 10">
    <name type="scientific">Isoptericola dokdonensis DS-3</name>
    <dbReference type="NCBI Taxonomy" id="1300344"/>
    <lineage>
        <taxon>Bacteria</taxon>
        <taxon>Bacillati</taxon>
        <taxon>Actinomycetota</taxon>
        <taxon>Actinomycetes</taxon>
        <taxon>Micrococcales</taxon>
        <taxon>Promicromonosporaceae</taxon>
        <taxon>Isoptericola</taxon>
    </lineage>
</organism>
<feature type="transmembrane region" description="Helical" evidence="7">
    <location>
        <begin position="6"/>
        <end position="25"/>
    </location>
</feature>
<feature type="transmembrane region" description="Helical" evidence="7">
    <location>
        <begin position="108"/>
        <end position="127"/>
    </location>
</feature>
<evidence type="ECO:0000256" key="6">
    <source>
        <dbReference type="SAM" id="MobiDB-lite"/>
    </source>
</evidence>
<evidence type="ECO:0000256" key="7">
    <source>
        <dbReference type="SAM" id="Phobius"/>
    </source>
</evidence>
<keyword evidence="4 7" id="KW-1133">Transmembrane helix</keyword>
<evidence type="ECO:0000256" key="3">
    <source>
        <dbReference type="ARBA" id="ARBA00022692"/>
    </source>
</evidence>
<keyword evidence="5 7" id="KW-0472">Membrane</keyword>
<dbReference type="OrthoDB" id="5185234at2"/>
<feature type="compositionally biased region" description="Basic residues" evidence="6">
    <location>
        <begin position="299"/>
        <end position="325"/>
    </location>
</feature>
<comment type="subcellular location">
    <subcellularLocation>
        <location evidence="1">Cell membrane</location>
        <topology evidence="1">Multi-pass membrane protein</topology>
    </subcellularLocation>
</comment>
<evidence type="ECO:0000256" key="4">
    <source>
        <dbReference type="ARBA" id="ARBA00022989"/>
    </source>
</evidence>
<dbReference type="PANTHER" id="PTHR35007:SF2">
    <property type="entry name" value="PILUS ASSEMBLE PROTEIN"/>
    <property type="match status" value="1"/>
</dbReference>
<accession>A0A161IKI2</accession>
<dbReference type="Proteomes" id="UP000076794">
    <property type="component" value="Chromosome"/>
</dbReference>
<reference evidence="9 10" key="1">
    <citation type="submission" date="2016-01" db="EMBL/GenBank/DDBJ databases">
        <title>Complete genome sequence of a soil Actinobacterium, Isoptericola dokdonensis DS-3.</title>
        <authorList>
            <person name="Kwon S.-K."/>
            <person name="Kim J.F."/>
        </authorList>
    </citation>
    <scope>NUCLEOTIDE SEQUENCE [LARGE SCALE GENOMIC DNA]</scope>
    <source>
        <strain evidence="9 10">DS-3</strain>
    </source>
</reference>
<keyword evidence="10" id="KW-1185">Reference proteome</keyword>
<dbReference type="RefSeq" id="WP_083972970.1">
    <property type="nucleotide sequence ID" value="NZ_CP014209.1"/>
</dbReference>
<dbReference type="GO" id="GO:0005886">
    <property type="term" value="C:plasma membrane"/>
    <property type="evidence" value="ECO:0007669"/>
    <property type="project" value="UniProtKB-SubCell"/>
</dbReference>
<evidence type="ECO:0000256" key="2">
    <source>
        <dbReference type="ARBA" id="ARBA00022475"/>
    </source>
</evidence>
<feature type="compositionally biased region" description="Basic and acidic residues" evidence="6">
    <location>
        <begin position="288"/>
        <end position="298"/>
    </location>
</feature>
<dbReference type="AlphaFoldDB" id="A0A161IKI2"/>
<name>A0A161IKI2_9MICO</name>
<feature type="transmembrane region" description="Helical" evidence="7">
    <location>
        <begin position="133"/>
        <end position="151"/>
    </location>
</feature>
<protein>
    <submittedName>
        <fullName evidence="9">Bacterial type II secretion system protein F domain protein</fullName>
    </submittedName>
</protein>
<feature type="domain" description="Type II secretion system protein GspF" evidence="8">
    <location>
        <begin position="175"/>
        <end position="266"/>
    </location>
</feature>
<sequence>MTPAALGALVGLIAGLGLVLVASGVRRRRISLDERLAPTLRPRDRRSALLRDSDVPRTLGPLERLLAPVVVDVADWFERLGSSRADVQRRLERAGLPDSVEQFRARQLVWTTAALAVGLALALLLAATRDSPPVVLAVLVLIVGAVGFVLCDQQLTAAARRREEQMLAEFPTVAELLALAVTAGEGPVPALERVAATARGELSDELAAMLADVRAGTPIVGALHAMADRTGLATLTRFSEGVAVALERGTPLADVLRAQAQDVREAGRRALMEAGGKKEVSKPGFCPPHDRWPPDSHVSRLRRGSPRLYRPVHRLPRRHVGRRQREHPGLGQTRGANRSGSPRARRR</sequence>
<keyword evidence="3 7" id="KW-0812">Transmembrane</keyword>